<name>A0ABP9V2A0_9BACT</name>
<dbReference type="Proteomes" id="UP001424741">
    <property type="component" value="Unassembled WGS sequence"/>
</dbReference>
<dbReference type="RefSeq" id="WP_346189397.1">
    <property type="nucleotide sequence ID" value="NZ_BAABRL010000010.1"/>
</dbReference>
<dbReference type="SUPFAM" id="SSF63825">
    <property type="entry name" value="YWTD domain"/>
    <property type="match status" value="1"/>
</dbReference>
<organism evidence="1 2">
    <name type="scientific">Rubritalea halochordaticola</name>
    <dbReference type="NCBI Taxonomy" id="714537"/>
    <lineage>
        <taxon>Bacteria</taxon>
        <taxon>Pseudomonadati</taxon>
        <taxon>Verrucomicrobiota</taxon>
        <taxon>Verrucomicrobiia</taxon>
        <taxon>Verrucomicrobiales</taxon>
        <taxon>Rubritaleaceae</taxon>
        <taxon>Rubritalea</taxon>
    </lineage>
</organism>
<gene>
    <name evidence="1" type="ORF">Rhal01_02967</name>
</gene>
<protein>
    <submittedName>
        <fullName evidence="1">Uncharacterized protein</fullName>
    </submittedName>
</protein>
<keyword evidence="2" id="KW-1185">Reference proteome</keyword>
<evidence type="ECO:0000313" key="2">
    <source>
        <dbReference type="Proteomes" id="UP001424741"/>
    </source>
</evidence>
<evidence type="ECO:0000313" key="1">
    <source>
        <dbReference type="EMBL" id="GAA5496782.1"/>
    </source>
</evidence>
<sequence>MHKLIATSLLTGFSIAYAEPISFSGVYPHLAHTNMEGEVGIGAVVPWAGSLWTNTYGPHLPYGSTDKLRQIDKDWNLTIRPESVGGTPANRMIHPESQQLFIGHHAIDKSGKVRTIDPKKAMPGRITATARHLTDPENKIYHFTMEDGLYEVDVNTLKVTPIIKDPISISRTHLPGYHGKGAYTSNGRLVISNNGEPKQTFPSGCLASWDGKDWSVIARNQFVEVTGPGGLEGNSADEDRLWATGWDQKSVRLFLLEDDKWSKFRMPKSSYTQDAAHGWNTEWPRIREIEEGKFLGHMHGLFFEFPQTFSSSNYGGIKPVGTYTKMPVDYAMFNGKLVMGKDDASKFDNAFVKQAQSNLWIGDYSELSQWGPKSGFGGVWIDDSFDAETTSEPFFTGGFESGTLHLRHKGGYNVRIEIQTDKEGTGNWSTWKTVTIPCLILTKNKPEYETYSGNAHHQDTGYLAVSLKEILPDTQWVRLKTLDATDRASAYFHLSSKYPNQSMDDKFEALAEITTKAPAGTTLQLPEGSEMKLDAYLEGGKLIEVDSKLDAQARATSPTEQKVYSSISIKADKRVGLDKASAYIDFKDANGKQTRLRLPKGHKAFDATVNKVRHIREVVTERTHMNLHGTFYELPRPKPGHFINFWQMKPISSHSKHIHDFCSWRGMLVFSGSSSDNSSEHNLRLDDQHSLFLGEVDDLWKFGKPKGHGGPWLETKVSKGQASDPYLMLGYEQKQIEISHESDKTVRFGVEIDYLGTGDFARYQTFEVKAGETFKHTFPEDFAAHWVRVVAGDATTASVQLSYQ</sequence>
<dbReference type="EMBL" id="BAABRL010000010">
    <property type="protein sequence ID" value="GAA5496782.1"/>
    <property type="molecule type" value="Genomic_DNA"/>
</dbReference>
<accession>A0ABP9V2A0</accession>
<comment type="caution">
    <text evidence="1">The sequence shown here is derived from an EMBL/GenBank/DDBJ whole genome shotgun (WGS) entry which is preliminary data.</text>
</comment>
<proteinExistence type="predicted"/>
<reference evidence="1 2" key="1">
    <citation type="submission" date="2024-02" db="EMBL/GenBank/DDBJ databases">
        <title>Rubritalea halochordaticola NBRC 107102.</title>
        <authorList>
            <person name="Ichikawa N."/>
            <person name="Katano-Makiyama Y."/>
            <person name="Hidaka K."/>
        </authorList>
    </citation>
    <scope>NUCLEOTIDE SEQUENCE [LARGE SCALE GENOMIC DNA]</scope>
    <source>
        <strain evidence="1 2">NBRC 107102</strain>
    </source>
</reference>